<dbReference type="InterPro" id="IPR041588">
    <property type="entry name" value="Integrase_H2C2"/>
</dbReference>
<evidence type="ECO:0000256" key="1">
    <source>
        <dbReference type="ARBA" id="ARBA00022670"/>
    </source>
</evidence>
<evidence type="ECO:0000256" key="8">
    <source>
        <dbReference type="ARBA" id="ARBA00022932"/>
    </source>
</evidence>
<evidence type="ECO:0000259" key="15">
    <source>
        <dbReference type="Pfam" id="PF24626"/>
    </source>
</evidence>
<dbReference type="GO" id="GO:0003887">
    <property type="term" value="F:DNA-directed DNA polymerase activity"/>
    <property type="evidence" value="ECO:0007669"/>
    <property type="project" value="UniProtKB-KW"/>
</dbReference>
<protein>
    <submittedName>
        <fullName evidence="16">Putative reverse transcriptase domain-containing protein</fullName>
    </submittedName>
</protein>
<feature type="compositionally biased region" description="Polar residues" evidence="12">
    <location>
        <begin position="64"/>
        <end position="73"/>
    </location>
</feature>
<keyword evidence="7 16" id="KW-0695">RNA-directed DNA polymerase</keyword>
<dbReference type="InterPro" id="IPR056924">
    <property type="entry name" value="SH3_Tf2-1"/>
</dbReference>
<feature type="domain" description="Tf2-1-like SH3-like" evidence="15">
    <location>
        <begin position="1057"/>
        <end position="1121"/>
    </location>
</feature>
<evidence type="ECO:0000256" key="7">
    <source>
        <dbReference type="ARBA" id="ARBA00022918"/>
    </source>
</evidence>
<keyword evidence="5" id="KW-0460">Magnesium</keyword>
<evidence type="ECO:0000256" key="4">
    <source>
        <dbReference type="ARBA" id="ARBA00022801"/>
    </source>
</evidence>
<dbReference type="GO" id="GO:0006508">
    <property type="term" value="P:proteolysis"/>
    <property type="evidence" value="ECO:0007669"/>
    <property type="project" value="UniProtKB-KW"/>
</dbReference>
<dbReference type="Pfam" id="PF17919">
    <property type="entry name" value="RT_RNaseH_2"/>
    <property type="match status" value="1"/>
</dbReference>
<dbReference type="InterPro" id="IPR041577">
    <property type="entry name" value="RT_RNaseH_2"/>
</dbReference>
<dbReference type="GO" id="GO:0015074">
    <property type="term" value="P:DNA integration"/>
    <property type="evidence" value="ECO:0007669"/>
    <property type="project" value="UniProtKB-KW"/>
</dbReference>
<dbReference type="Gene3D" id="3.10.10.10">
    <property type="entry name" value="HIV Type 1 Reverse Transcriptase, subunit A, domain 1"/>
    <property type="match status" value="1"/>
</dbReference>
<keyword evidence="6" id="KW-0229">DNA integration</keyword>
<dbReference type="InterPro" id="IPR050951">
    <property type="entry name" value="Retrovirus_Pol_polyprotein"/>
</dbReference>
<dbReference type="Gene3D" id="1.10.340.70">
    <property type="match status" value="1"/>
</dbReference>
<dbReference type="Pfam" id="PF17921">
    <property type="entry name" value="Integrase_H2C2"/>
    <property type="match status" value="1"/>
</dbReference>
<dbReference type="Pfam" id="PF24626">
    <property type="entry name" value="SH3_Tf2-1"/>
    <property type="match status" value="1"/>
</dbReference>
<keyword evidence="3" id="KW-0064">Aspartyl protease</keyword>
<evidence type="ECO:0000313" key="16">
    <source>
        <dbReference type="EMBL" id="GEU42041.1"/>
    </source>
</evidence>
<dbReference type="GO" id="GO:0006310">
    <property type="term" value="P:DNA recombination"/>
    <property type="evidence" value="ECO:0007669"/>
    <property type="project" value="UniProtKB-KW"/>
</dbReference>
<evidence type="ECO:0000256" key="3">
    <source>
        <dbReference type="ARBA" id="ARBA00022750"/>
    </source>
</evidence>
<keyword evidence="8" id="KW-0239">DNA-directed DNA polymerase</keyword>
<dbReference type="GO" id="GO:0003964">
    <property type="term" value="F:RNA-directed DNA polymerase activity"/>
    <property type="evidence" value="ECO:0007669"/>
    <property type="project" value="UniProtKB-KW"/>
</dbReference>
<keyword evidence="8" id="KW-0808">Transferase</keyword>
<keyword evidence="2" id="KW-0479">Metal-binding</keyword>
<dbReference type="InterPro" id="IPR043128">
    <property type="entry name" value="Rev_trsase/Diguanyl_cyclase"/>
</dbReference>
<reference evidence="16" key="1">
    <citation type="journal article" date="2019" name="Sci. Rep.">
        <title>Draft genome of Tanacetum cinerariifolium, the natural source of mosquito coil.</title>
        <authorList>
            <person name="Yamashiro T."/>
            <person name="Shiraishi A."/>
            <person name="Satake H."/>
            <person name="Nakayama K."/>
        </authorList>
    </citation>
    <scope>NUCLEOTIDE SEQUENCE</scope>
</reference>
<evidence type="ECO:0000256" key="11">
    <source>
        <dbReference type="ARBA" id="ARBA00023268"/>
    </source>
</evidence>
<dbReference type="PANTHER" id="PTHR37984">
    <property type="entry name" value="PROTEIN CBG26694"/>
    <property type="match status" value="1"/>
</dbReference>
<feature type="region of interest" description="Disordered" evidence="12">
    <location>
        <begin position="295"/>
        <end position="347"/>
    </location>
</feature>
<gene>
    <name evidence="16" type="ORF">Tci_014019</name>
</gene>
<evidence type="ECO:0000259" key="14">
    <source>
        <dbReference type="Pfam" id="PF17921"/>
    </source>
</evidence>
<dbReference type="GO" id="GO:0046872">
    <property type="term" value="F:metal ion binding"/>
    <property type="evidence" value="ECO:0007669"/>
    <property type="project" value="UniProtKB-KW"/>
</dbReference>
<evidence type="ECO:0000256" key="9">
    <source>
        <dbReference type="ARBA" id="ARBA00023125"/>
    </source>
</evidence>
<feature type="compositionally biased region" description="Basic and acidic residues" evidence="12">
    <location>
        <begin position="299"/>
        <end position="311"/>
    </location>
</feature>
<evidence type="ECO:0000256" key="12">
    <source>
        <dbReference type="SAM" id="MobiDB-lite"/>
    </source>
</evidence>
<evidence type="ECO:0000259" key="13">
    <source>
        <dbReference type="Pfam" id="PF17919"/>
    </source>
</evidence>
<keyword evidence="8" id="KW-0548">Nucleotidyltransferase</keyword>
<evidence type="ECO:0000256" key="5">
    <source>
        <dbReference type="ARBA" id="ARBA00022842"/>
    </source>
</evidence>
<evidence type="ECO:0000256" key="10">
    <source>
        <dbReference type="ARBA" id="ARBA00023172"/>
    </source>
</evidence>
<sequence length="1204" mass="138052">MYNLTDISNLKFVPKGKDDEVFGMAIPNELISNNIRNAPYYNAYLEMVAKHNTKMQLKRKRWTPATNETSTGPSAHPHDDTFVNVVRDSLSPADVETGADTDKTNSGGQARSNPGKTPESRPLQEQEFVDEDQAGPDPGVSRTTPGTLFSMKNLDDAYTIKDQFLNDKSTKDESGKLNVDSEVVSMVIVPIHQASSSIPPLSTPIIDLSPPKPVSSTTQASILTTTTMNTTTRSLPPPPPQQSISDSELAARVIALEQKLAAFEQKSITLDNTTQNLGSRVFTLELWDQPHKINQTINEENRDEFLAEKDKSRKRRRDDQDPPPPLPNSDLKEPIPDTANISDSEDTNFAHLPKIKLRSEWLKLISEEDRPETPKLDGPNIQGSQSFYKSSISLQIQMEECHRMLTDQVDLVNPEVHRLVLDVSKPLLLGGPPSQNESEHVYDISDAYDISHWCVISLNTYERYGYAFLKEIVLYRADYKEYKISKADFKNLHPNDFEDLYLFHLQGQLNHLSGDDRVHLFNAVNLWIRNIIIRKRVKDLQLKIESYQTKLNLTQSDWDASDFLFKKDYTIASKPRAVIYRDRHDQNKMMRETENIRVIPKYHSEDGNPARANIKQALGSFLNQESYELVGPQDTSSQHDERSQVNDQRLDLADDLKKAQDHTFKYNQKPQDKDHYNNGTDVVSYTQQFQELALMCERMFLEKSDEKGCPVFLAHIAAKKAEDKSKEKRLEDVPIVRDFLEVFLRTCQAPYRLALSEIKELSDQLQELFDKGFIRPSSLPWGAPVLFVKKKDGSFQMCIDYQELNKLTVKNRYPLPRIGDLFDQLQGSSVYSKIDLFIEGFSKITKSMTKLTQKKVKFDWSDKQKAAFQLLKHKLCSAPISALPEGAKNFIVYCDASHKGLGVVLMQNEKIEARKPENFEAKDVGGMIRKEKLEPRADETLCLKNRSWLPCFGYLRTLIMHESHKSKYSFHPGSDKMYQDMKKLYWWPNMKADIATYVSKCLTCLKVEVRDVQLTGLEIIHDTTEKIIQIKSRIQAACDPQKSYADVRCKPLEFQVGDEVMLKVAPWKGVIHFGKRGKLNPRYIGPFKVLAKVRIIVYRLKPPQQLSKVHITSHISNLKKCLSDEPLAISLDEIHIDDKLRFVEEPVEIIDHKVKWLKQIRIPIIKVRWNSRRGPEFTWEREDQFQKKYPHLFTKFASSTSAAS</sequence>
<feature type="domain" description="Integrase zinc-binding" evidence="14">
    <location>
        <begin position="955"/>
        <end position="1007"/>
    </location>
</feature>
<feature type="region of interest" description="Disordered" evidence="12">
    <location>
        <begin position="93"/>
        <end position="148"/>
    </location>
</feature>
<feature type="compositionally biased region" description="Polar residues" evidence="12">
    <location>
        <begin position="104"/>
        <end position="115"/>
    </location>
</feature>
<dbReference type="PANTHER" id="PTHR37984:SF5">
    <property type="entry name" value="PROTEIN NYNRIN-LIKE"/>
    <property type="match status" value="1"/>
</dbReference>
<dbReference type="Gene3D" id="3.30.70.270">
    <property type="match status" value="1"/>
</dbReference>
<dbReference type="CDD" id="cd01647">
    <property type="entry name" value="RT_LTR"/>
    <property type="match status" value="1"/>
</dbReference>
<dbReference type="GO" id="GO:0004190">
    <property type="term" value="F:aspartic-type endopeptidase activity"/>
    <property type="evidence" value="ECO:0007669"/>
    <property type="project" value="UniProtKB-KW"/>
</dbReference>
<evidence type="ECO:0000256" key="2">
    <source>
        <dbReference type="ARBA" id="ARBA00022723"/>
    </source>
</evidence>
<keyword evidence="9" id="KW-0238">DNA-binding</keyword>
<dbReference type="EMBL" id="BKCJ010001517">
    <property type="protein sequence ID" value="GEU42041.1"/>
    <property type="molecule type" value="Genomic_DNA"/>
</dbReference>
<organism evidence="16">
    <name type="scientific">Tanacetum cinerariifolium</name>
    <name type="common">Dalmatian daisy</name>
    <name type="synonym">Chrysanthemum cinerariifolium</name>
    <dbReference type="NCBI Taxonomy" id="118510"/>
    <lineage>
        <taxon>Eukaryota</taxon>
        <taxon>Viridiplantae</taxon>
        <taxon>Streptophyta</taxon>
        <taxon>Embryophyta</taxon>
        <taxon>Tracheophyta</taxon>
        <taxon>Spermatophyta</taxon>
        <taxon>Magnoliopsida</taxon>
        <taxon>eudicotyledons</taxon>
        <taxon>Gunneridae</taxon>
        <taxon>Pentapetalae</taxon>
        <taxon>asterids</taxon>
        <taxon>campanulids</taxon>
        <taxon>Asterales</taxon>
        <taxon>Asteraceae</taxon>
        <taxon>Asteroideae</taxon>
        <taxon>Anthemideae</taxon>
        <taxon>Anthemidinae</taxon>
        <taxon>Tanacetum</taxon>
    </lineage>
</organism>
<keyword evidence="1" id="KW-0645">Protease</keyword>
<dbReference type="AlphaFoldDB" id="A0A6L2JY52"/>
<keyword evidence="4" id="KW-0378">Hydrolase</keyword>
<dbReference type="InterPro" id="IPR043502">
    <property type="entry name" value="DNA/RNA_pol_sf"/>
</dbReference>
<keyword evidence="11" id="KW-0511">Multifunctional enzyme</keyword>
<feature type="region of interest" description="Disordered" evidence="12">
    <location>
        <begin position="56"/>
        <end position="81"/>
    </location>
</feature>
<keyword evidence="10" id="KW-0233">DNA recombination</keyword>
<feature type="domain" description="Reverse transcriptase/retrotransposon-derived protein RNase H-like" evidence="13">
    <location>
        <begin position="860"/>
        <end position="919"/>
    </location>
</feature>
<accession>A0A6L2JY52</accession>
<name>A0A6L2JY52_TANCI</name>
<proteinExistence type="predicted"/>
<dbReference type="GO" id="GO:0003677">
    <property type="term" value="F:DNA binding"/>
    <property type="evidence" value="ECO:0007669"/>
    <property type="project" value="UniProtKB-KW"/>
</dbReference>
<evidence type="ECO:0000256" key="6">
    <source>
        <dbReference type="ARBA" id="ARBA00022908"/>
    </source>
</evidence>
<dbReference type="SUPFAM" id="SSF56672">
    <property type="entry name" value="DNA/RNA polymerases"/>
    <property type="match status" value="1"/>
</dbReference>
<comment type="caution">
    <text evidence="16">The sequence shown here is derived from an EMBL/GenBank/DDBJ whole genome shotgun (WGS) entry which is preliminary data.</text>
</comment>